<dbReference type="Pfam" id="PF01266">
    <property type="entry name" value="DAO"/>
    <property type="match status" value="1"/>
</dbReference>
<dbReference type="EMBL" id="JHEH01000005">
    <property type="protein sequence ID" value="KEP70644.1"/>
    <property type="molecule type" value="Genomic_DNA"/>
</dbReference>
<evidence type="ECO:0000256" key="1">
    <source>
        <dbReference type="ARBA" id="ARBA00023002"/>
    </source>
</evidence>
<reference evidence="3 4" key="1">
    <citation type="submission" date="2014-03" db="EMBL/GenBank/DDBJ databases">
        <title>The draft genome sequence of Thioclava dalianensis DLFJ1-1.</title>
        <authorList>
            <person name="Lai Q."/>
            <person name="Shao Z."/>
        </authorList>
    </citation>
    <scope>NUCLEOTIDE SEQUENCE [LARGE SCALE GENOMIC DNA]</scope>
    <source>
        <strain evidence="3 4">DLFJ1-1</strain>
    </source>
</reference>
<evidence type="ECO:0000313" key="4">
    <source>
        <dbReference type="Proteomes" id="UP000027725"/>
    </source>
</evidence>
<keyword evidence="1" id="KW-0560">Oxidoreductase</keyword>
<organism evidence="3 4">
    <name type="scientific">Thioclava dalianensis</name>
    <dbReference type="NCBI Taxonomy" id="1185766"/>
    <lineage>
        <taxon>Bacteria</taxon>
        <taxon>Pseudomonadati</taxon>
        <taxon>Pseudomonadota</taxon>
        <taxon>Alphaproteobacteria</taxon>
        <taxon>Rhodobacterales</taxon>
        <taxon>Paracoccaceae</taxon>
        <taxon>Thioclava</taxon>
    </lineage>
</organism>
<dbReference type="Proteomes" id="UP000027725">
    <property type="component" value="Unassembled WGS sequence"/>
</dbReference>
<sequence length="433" mass="47107">MDLLFANDKQGEHAPSYYAATALSDRRWPELTGQKRCDVCVVGGGFTGLSAALHLAQRGFGVTLLEAHRVGFGASGRNGGQVGSGQRLEQDDLEAEYGPATARRLWDFGEEAKQLVRDLIATNEIPVTFHPGIVHACRTQSEVDHSKAMAERLARDYGYDQVTPLDRDALRAILPSDAYLGGDIDRGAGHLHPLNYAQGLALACERAGVTIHETSHVHHIRPGAPLRVQTRHGHVEADHLIFAGNGYLGQLAPRVASHVMPINNFIVATEPLGERVSEVLRENVAVADTKFVVNYWRLSEDNRLLFGGGESYGYRFPDILKTVRKPMLEVYPGLADARIDYAWGGTLAITRSRMPYFARPLKNALSASGFSGHGVAMATLAGKIMAEAVAGQAERFDLMGTLKVPSFPGGGMLRSPLLALAMSWYAMRDRIGI</sequence>
<dbReference type="PANTHER" id="PTHR13847:SF281">
    <property type="entry name" value="FAD DEPENDENT OXIDOREDUCTASE DOMAIN-CONTAINING PROTEIN"/>
    <property type="match status" value="1"/>
</dbReference>
<dbReference type="GO" id="GO:0016491">
    <property type="term" value="F:oxidoreductase activity"/>
    <property type="evidence" value="ECO:0007669"/>
    <property type="project" value="UniProtKB-KW"/>
</dbReference>
<name>A0A074TG67_9RHOB</name>
<dbReference type="OrthoDB" id="9806601at2"/>
<dbReference type="GO" id="GO:0005737">
    <property type="term" value="C:cytoplasm"/>
    <property type="evidence" value="ECO:0007669"/>
    <property type="project" value="TreeGrafter"/>
</dbReference>
<gene>
    <name evidence="3" type="ORF">DL1_16215</name>
</gene>
<dbReference type="RefSeq" id="WP_038063937.1">
    <property type="nucleotide sequence ID" value="NZ_FOVB01000002.1"/>
</dbReference>
<protein>
    <submittedName>
        <fullName evidence="3">Oxidoreductase</fullName>
    </submittedName>
</protein>
<dbReference type="Gene3D" id="3.50.50.60">
    <property type="entry name" value="FAD/NAD(P)-binding domain"/>
    <property type="match status" value="1"/>
</dbReference>
<dbReference type="SUPFAM" id="SSF51905">
    <property type="entry name" value="FAD/NAD(P)-binding domain"/>
    <property type="match status" value="1"/>
</dbReference>
<dbReference type="eggNOG" id="COG0665">
    <property type="taxonomic scope" value="Bacteria"/>
</dbReference>
<evidence type="ECO:0000313" key="3">
    <source>
        <dbReference type="EMBL" id="KEP70644.1"/>
    </source>
</evidence>
<comment type="caution">
    <text evidence="3">The sequence shown here is derived from an EMBL/GenBank/DDBJ whole genome shotgun (WGS) entry which is preliminary data.</text>
</comment>
<evidence type="ECO:0000259" key="2">
    <source>
        <dbReference type="Pfam" id="PF01266"/>
    </source>
</evidence>
<dbReference type="InterPro" id="IPR006076">
    <property type="entry name" value="FAD-dep_OxRdtase"/>
</dbReference>
<dbReference type="AlphaFoldDB" id="A0A074TG67"/>
<dbReference type="PANTHER" id="PTHR13847">
    <property type="entry name" value="SARCOSINE DEHYDROGENASE-RELATED"/>
    <property type="match status" value="1"/>
</dbReference>
<proteinExistence type="predicted"/>
<dbReference type="STRING" id="1185766.SAMN05216224_102189"/>
<keyword evidence="4" id="KW-1185">Reference proteome</keyword>
<feature type="domain" description="FAD dependent oxidoreductase" evidence="2">
    <location>
        <begin position="38"/>
        <end position="387"/>
    </location>
</feature>
<accession>A0A074TG67</accession>
<dbReference type="InterPro" id="IPR036188">
    <property type="entry name" value="FAD/NAD-bd_sf"/>
</dbReference>
<dbReference type="Gene3D" id="3.30.9.10">
    <property type="entry name" value="D-Amino Acid Oxidase, subunit A, domain 2"/>
    <property type="match status" value="1"/>
</dbReference>